<dbReference type="FunFam" id="1.10.10.60:FF:000040">
    <property type="entry name" value="T-cell leukemia homeobox protein 3"/>
    <property type="match status" value="1"/>
</dbReference>
<dbReference type="SUPFAM" id="SSF46689">
    <property type="entry name" value="Homeodomain-like"/>
    <property type="match status" value="1"/>
</dbReference>
<gene>
    <name evidence="10" type="primary">Tlx2</name>
    <name evidence="10" type="ORF">T4C_2610</name>
</gene>
<dbReference type="PANTHER" id="PTHR45921:SF6">
    <property type="entry name" value="C15"/>
    <property type="match status" value="1"/>
</dbReference>
<comment type="caution">
    <text evidence="10">The sequence shown here is derived from an EMBL/GenBank/DDBJ whole genome shotgun (WGS) entry which is preliminary data.</text>
</comment>
<dbReference type="PROSITE" id="PS00027">
    <property type="entry name" value="HOMEOBOX_1"/>
    <property type="match status" value="1"/>
</dbReference>
<dbReference type="EMBL" id="JYDV01000003">
    <property type="protein sequence ID" value="KRZ45297.1"/>
    <property type="molecule type" value="Genomic_DNA"/>
</dbReference>
<dbReference type="GO" id="GO:0000978">
    <property type="term" value="F:RNA polymerase II cis-regulatory region sequence-specific DNA binding"/>
    <property type="evidence" value="ECO:0007669"/>
    <property type="project" value="TreeGrafter"/>
</dbReference>
<evidence type="ECO:0000259" key="9">
    <source>
        <dbReference type="PROSITE" id="PS50071"/>
    </source>
</evidence>
<keyword evidence="2" id="KW-0217">Developmental protein</keyword>
<dbReference type="InterPro" id="IPR017970">
    <property type="entry name" value="Homeobox_CS"/>
</dbReference>
<proteinExistence type="predicted"/>
<dbReference type="SMART" id="SM00389">
    <property type="entry name" value="HOX"/>
    <property type="match status" value="1"/>
</dbReference>
<evidence type="ECO:0000313" key="11">
    <source>
        <dbReference type="Proteomes" id="UP000054826"/>
    </source>
</evidence>
<evidence type="ECO:0000256" key="5">
    <source>
        <dbReference type="ARBA" id="ARBA00023242"/>
    </source>
</evidence>
<protein>
    <submittedName>
        <fullName evidence="10">T-cell leukemia homeobox protein 2</fullName>
    </submittedName>
</protein>
<feature type="DNA-binding region" description="Homeobox" evidence="6">
    <location>
        <begin position="270"/>
        <end position="329"/>
    </location>
</feature>
<dbReference type="Gene3D" id="1.10.10.60">
    <property type="entry name" value="Homeodomain-like"/>
    <property type="match status" value="1"/>
</dbReference>
<keyword evidence="3 6" id="KW-0238">DNA-binding</keyword>
<feature type="domain" description="Homeobox" evidence="9">
    <location>
        <begin position="268"/>
        <end position="328"/>
    </location>
</feature>
<evidence type="ECO:0000313" key="10">
    <source>
        <dbReference type="EMBL" id="KRZ45297.1"/>
    </source>
</evidence>
<feature type="region of interest" description="Disordered" evidence="8">
    <location>
        <begin position="257"/>
        <end position="277"/>
    </location>
</feature>
<dbReference type="GO" id="GO:0005634">
    <property type="term" value="C:nucleus"/>
    <property type="evidence" value="ECO:0007669"/>
    <property type="project" value="UniProtKB-SubCell"/>
</dbReference>
<dbReference type="InterPro" id="IPR042247">
    <property type="entry name" value="TLX1/2/3"/>
</dbReference>
<evidence type="ECO:0000256" key="3">
    <source>
        <dbReference type="ARBA" id="ARBA00023125"/>
    </source>
</evidence>
<accession>A0A0V1KDQ9</accession>
<evidence type="ECO:0000256" key="4">
    <source>
        <dbReference type="ARBA" id="ARBA00023155"/>
    </source>
</evidence>
<dbReference type="InterPro" id="IPR009057">
    <property type="entry name" value="Homeodomain-like_sf"/>
</dbReference>
<dbReference type="PROSITE" id="PS50071">
    <property type="entry name" value="HOMEOBOX_2"/>
    <property type="match status" value="1"/>
</dbReference>
<evidence type="ECO:0000256" key="1">
    <source>
        <dbReference type="ARBA" id="ARBA00004123"/>
    </source>
</evidence>
<dbReference type="CDD" id="cd00086">
    <property type="entry name" value="homeodomain"/>
    <property type="match status" value="1"/>
</dbReference>
<evidence type="ECO:0000256" key="8">
    <source>
        <dbReference type="SAM" id="MobiDB-lite"/>
    </source>
</evidence>
<dbReference type="PANTHER" id="PTHR45921">
    <property type="entry name" value="IP01054P"/>
    <property type="match status" value="1"/>
</dbReference>
<sequence>MKRRVLQNPQCASVEAVLHVSARSGCWLDSQTTQCVNFVKIKGTTVSIRHQREGIVERSLATGPDMSGSAQCPLRENNAKFENLLVLSLPCSTAKVNTVLYNHNRLVVILTPTGRIELIDHITPTSVQSVINWSLAPAEKFRLASKSSMQNRKHLTIIRRRCGPEQSKLPFSIAKILENQSDAQMQPIETLHPIVHAAAAPNAIVSKSELPTLTSPLFYMHSRCFQPTLLTLPTWLKYDYTNSGSAFTKVPTIFDRRPGHPFQNRAQPKHKKPRTSFTKSQVAELERKFLDQKYLASAERAALAQTLNMSDAQVKTWFQNRRTKWRRQTTEDKDQNHHAACKYISSSSYMLGKAESLSYYARPDQNFMSVNNFLCDEL</sequence>
<keyword evidence="4 6" id="KW-0371">Homeobox</keyword>
<dbReference type="AlphaFoldDB" id="A0A0V1KDQ9"/>
<organism evidence="10 11">
    <name type="scientific">Trichinella pseudospiralis</name>
    <name type="common">Parasitic roundworm</name>
    <dbReference type="NCBI Taxonomy" id="6337"/>
    <lineage>
        <taxon>Eukaryota</taxon>
        <taxon>Metazoa</taxon>
        <taxon>Ecdysozoa</taxon>
        <taxon>Nematoda</taxon>
        <taxon>Enoplea</taxon>
        <taxon>Dorylaimia</taxon>
        <taxon>Trichinellida</taxon>
        <taxon>Trichinellidae</taxon>
        <taxon>Trichinella</taxon>
    </lineage>
</organism>
<evidence type="ECO:0000256" key="6">
    <source>
        <dbReference type="PROSITE-ProRule" id="PRU00108"/>
    </source>
</evidence>
<dbReference type="Pfam" id="PF00046">
    <property type="entry name" value="Homeodomain"/>
    <property type="match status" value="1"/>
</dbReference>
<evidence type="ECO:0000256" key="2">
    <source>
        <dbReference type="ARBA" id="ARBA00022473"/>
    </source>
</evidence>
<comment type="subcellular location">
    <subcellularLocation>
        <location evidence="1 6 7">Nucleus</location>
    </subcellularLocation>
</comment>
<keyword evidence="5 6" id="KW-0539">Nucleus</keyword>
<dbReference type="GO" id="GO:0048513">
    <property type="term" value="P:animal organ development"/>
    <property type="evidence" value="ECO:0007669"/>
    <property type="project" value="TreeGrafter"/>
</dbReference>
<dbReference type="Proteomes" id="UP000054826">
    <property type="component" value="Unassembled WGS sequence"/>
</dbReference>
<name>A0A0V1KDQ9_TRIPS</name>
<dbReference type="GO" id="GO:0000981">
    <property type="term" value="F:DNA-binding transcription factor activity, RNA polymerase II-specific"/>
    <property type="evidence" value="ECO:0007669"/>
    <property type="project" value="InterPro"/>
</dbReference>
<reference evidence="10 11" key="1">
    <citation type="submission" date="2015-01" db="EMBL/GenBank/DDBJ databases">
        <title>Evolution of Trichinella species and genotypes.</title>
        <authorList>
            <person name="Korhonen P.K."/>
            <person name="Edoardo P."/>
            <person name="Giuseppe L.R."/>
            <person name="Gasser R.B."/>
        </authorList>
    </citation>
    <scope>NUCLEOTIDE SEQUENCE [LARGE SCALE GENOMIC DNA]</scope>
    <source>
        <strain evidence="10">ISS176</strain>
    </source>
</reference>
<evidence type="ECO:0000256" key="7">
    <source>
        <dbReference type="RuleBase" id="RU000682"/>
    </source>
</evidence>
<dbReference type="InterPro" id="IPR001356">
    <property type="entry name" value="HD"/>
</dbReference>